<organism evidence="4 5">
    <name type="scientific">Streptomyces lycii</name>
    <dbReference type="NCBI Taxonomy" id="2654337"/>
    <lineage>
        <taxon>Bacteria</taxon>
        <taxon>Bacillati</taxon>
        <taxon>Actinomycetota</taxon>
        <taxon>Actinomycetes</taxon>
        <taxon>Kitasatosporales</taxon>
        <taxon>Streptomycetaceae</taxon>
        <taxon>Streptomyces</taxon>
    </lineage>
</organism>
<feature type="compositionally biased region" description="Acidic residues" evidence="1">
    <location>
        <begin position="388"/>
        <end position="416"/>
    </location>
</feature>
<evidence type="ECO:0000313" key="4">
    <source>
        <dbReference type="EMBL" id="KAF4407270.1"/>
    </source>
</evidence>
<protein>
    <submittedName>
        <fullName evidence="4">Lytic transglycosylase domain-containing protein</fullName>
    </submittedName>
</protein>
<feature type="compositionally biased region" description="Low complexity" evidence="1">
    <location>
        <begin position="420"/>
        <end position="434"/>
    </location>
</feature>
<evidence type="ECO:0000313" key="5">
    <source>
        <dbReference type="Proteomes" id="UP000621266"/>
    </source>
</evidence>
<dbReference type="SUPFAM" id="SSF53955">
    <property type="entry name" value="Lysozyme-like"/>
    <property type="match status" value="1"/>
</dbReference>
<dbReference type="CDD" id="cd13399">
    <property type="entry name" value="Slt35-like"/>
    <property type="match status" value="1"/>
</dbReference>
<dbReference type="InterPro" id="IPR023346">
    <property type="entry name" value="Lysozyme-like_dom_sf"/>
</dbReference>
<dbReference type="RefSeq" id="WP_098751393.1">
    <property type="nucleotide sequence ID" value="NZ_WHPN01000324.1"/>
</dbReference>
<feature type="signal peptide" evidence="2">
    <location>
        <begin position="1"/>
        <end position="24"/>
    </location>
</feature>
<accession>A0ABQ7FG34</accession>
<dbReference type="InterPro" id="IPR031304">
    <property type="entry name" value="SLT_2"/>
</dbReference>
<dbReference type="EMBL" id="WHPN01000324">
    <property type="protein sequence ID" value="KAF4407270.1"/>
    <property type="molecule type" value="Genomic_DNA"/>
</dbReference>
<dbReference type="InterPro" id="IPR043426">
    <property type="entry name" value="MltB-like"/>
</dbReference>
<comment type="caution">
    <text evidence="4">The sequence shown here is derived from an EMBL/GenBank/DDBJ whole genome shotgun (WGS) entry which is preliminary data.</text>
</comment>
<evidence type="ECO:0000256" key="2">
    <source>
        <dbReference type="SAM" id="SignalP"/>
    </source>
</evidence>
<feature type="compositionally biased region" description="Low complexity" evidence="1">
    <location>
        <begin position="356"/>
        <end position="387"/>
    </location>
</feature>
<reference evidence="4 5" key="1">
    <citation type="submission" date="2019-10" db="EMBL/GenBank/DDBJ databases">
        <title>Streptomyces tenebrisbrunneis sp.nov., an endogenous actinomycete isolated from of Lycium ruthenicum.</title>
        <authorList>
            <person name="Ma L."/>
        </authorList>
    </citation>
    <scope>NUCLEOTIDE SEQUENCE [LARGE SCALE GENOMIC DNA]</scope>
    <source>
        <strain evidence="4 5">TRM 66187</strain>
    </source>
</reference>
<keyword evidence="5" id="KW-1185">Reference proteome</keyword>
<feature type="chain" id="PRO_5047480406" evidence="2">
    <location>
        <begin position="25"/>
        <end position="434"/>
    </location>
</feature>
<keyword evidence="2" id="KW-0732">Signal</keyword>
<dbReference type="Gene3D" id="1.10.530.10">
    <property type="match status" value="1"/>
</dbReference>
<evidence type="ECO:0000259" key="3">
    <source>
        <dbReference type="Pfam" id="PF13406"/>
    </source>
</evidence>
<sequence length="434" mass="43371">MAAQFGRRLRRGAATTAVAAVAMAALTASQAPDLLVDDRGRAAGSPSDDHPIDGGSPYHTDLPPLQTPGDPDASIDLPGLGGDVESGIPATVLAAYKKAEAALADSDPGCNLPWELLAAIGKVESGQARGGAVDAEGTTLKPILGPQLNGNGFASIRDTDGGLYDNDTAYDRAVGPMQFIPSTWARWGADGNNDGAKDPNNIYDAALGAGRYLCAGGRDLSKKADLDEAILGYNHSREYLNTVLSWLEFYRKGTHEVPDGTGVLPNTPGAGGDPSGGGGEKGSSGKGGSGPKGKGKGPQDVIMDPEGPTASIGGQIEPTSGSSSGPGKPRPTKTGDRPTDEPTGGESEPGDPSPTGSECPSGSASPSESADDSASPTPSPSESSGSPDDGEPTESPCGEDEDGAGEDGGAEAEEPQPEPTSSGTAIGAAAARLT</sequence>
<feature type="region of interest" description="Disordered" evidence="1">
    <location>
        <begin position="257"/>
        <end position="434"/>
    </location>
</feature>
<feature type="compositionally biased region" description="Basic and acidic residues" evidence="1">
    <location>
        <begin position="37"/>
        <end position="52"/>
    </location>
</feature>
<dbReference type="Proteomes" id="UP000621266">
    <property type="component" value="Unassembled WGS sequence"/>
</dbReference>
<feature type="compositionally biased region" description="Low complexity" evidence="1">
    <location>
        <begin position="318"/>
        <end position="327"/>
    </location>
</feature>
<evidence type="ECO:0000256" key="1">
    <source>
        <dbReference type="SAM" id="MobiDB-lite"/>
    </source>
</evidence>
<proteinExistence type="predicted"/>
<feature type="domain" description="Transglycosylase SLT" evidence="3">
    <location>
        <begin position="170"/>
        <end position="215"/>
    </location>
</feature>
<dbReference type="PANTHER" id="PTHR30163:SF8">
    <property type="entry name" value="LYTIC MUREIN TRANSGLYCOSYLASE"/>
    <property type="match status" value="1"/>
</dbReference>
<dbReference type="Pfam" id="PF13406">
    <property type="entry name" value="SLT_2"/>
    <property type="match status" value="1"/>
</dbReference>
<dbReference type="PANTHER" id="PTHR30163">
    <property type="entry name" value="MEMBRANE-BOUND LYTIC MUREIN TRANSGLYCOSYLASE B"/>
    <property type="match status" value="1"/>
</dbReference>
<name>A0ABQ7FG34_9ACTN</name>
<gene>
    <name evidence="4" type="ORF">GCU69_20465</name>
</gene>
<feature type="region of interest" description="Disordered" evidence="1">
    <location>
        <begin position="37"/>
        <end position="81"/>
    </location>
</feature>
<feature type="compositionally biased region" description="Gly residues" evidence="1">
    <location>
        <begin position="269"/>
        <end position="292"/>
    </location>
</feature>